<protein>
    <submittedName>
        <fullName evidence="2">Uncharacterized protein</fullName>
    </submittedName>
</protein>
<dbReference type="EMBL" id="CATZLL010000005">
    <property type="protein sequence ID" value="CAJ0813031.1"/>
    <property type="molecule type" value="Genomic_DNA"/>
</dbReference>
<dbReference type="Proteomes" id="UP001189757">
    <property type="component" value="Unassembled WGS sequence"/>
</dbReference>
<name>A0ABN9JI82_9RALS</name>
<feature type="region of interest" description="Disordered" evidence="1">
    <location>
        <begin position="1"/>
        <end position="20"/>
    </location>
</feature>
<reference evidence="2 3" key="1">
    <citation type="submission" date="2023-07" db="EMBL/GenBank/DDBJ databases">
        <authorList>
            <person name="Peeters C."/>
        </authorList>
    </citation>
    <scope>NUCLEOTIDE SEQUENCE [LARGE SCALE GENOMIC DNA]</scope>
    <source>
        <strain evidence="2 3">LMG 18101</strain>
    </source>
</reference>
<evidence type="ECO:0000256" key="1">
    <source>
        <dbReference type="SAM" id="MobiDB-lite"/>
    </source>
</evidence>
<organism evidence="2 3">
    <name type="scientific">Ralstonia flaminis</name>
    <dbReference type="NCBI Taxonomy" id="3058597"/>
    <lineage>
        <taxon>Bacteria</taxon>
        <taxon>Pseudomonadati</taxon>
        <taxon>Pseudomonadota</taxon>
        <taxon>Betaproteobacteria</taxon>
        <taxon>Burkholderiales</taxon>
        <taxon>Burkholderiaceae</taxon>
        <taxon>Ralstonia</taxon>
    </lineage>
</organism>
<proteinExistence type="predicted"/>
<evidence type="ECO:0000313" key="2">
    <source>
        <dbReference type="EMBL" id="CAJ0813031.1"/>
    </source>
</evidence>
<sequence length="48" mass="5007">MALAPLNVETDTSTTPKPGGETALICVLLTMVKLAAGVEPNQTAVWPR</sequence>
<evidence type="ECO:0000313" key="3">
    <source>
        <dbReference type="Proteomes" id="UP001189757"/>
    </source>
</evidence>
<keyword evidence="3" id="KW-1185">Reference proteome</keyword>
<comment type="caution">
    <text evidence="2">The sequence shown here is derived from an EMBL/GenBank/DDBJ whole genome shotgun (WGS) entry which is preliminary data.</text>
</comment>
<gene>
    <name evidence="2" type="ORF">LMG18101_01763</name>
</gene>
<accession>A0ABN9JI82</accession>